<dbReference type="RefSeq" id="WP_125308776.1">
    <property type="nucleotide sequence ID" value="NZ_RSEC01000036.1"/>
</dbReference>
<dbReference type="EMBL" id="RSEC01000036">
    <property type="protein sequence ID" value="RSD19802.1"/>
    <property type="molecule type" value="Genomic_DNA"/>
</dbReference>
<evidence type="ECO:0000313" key="3">
    <source>
        <dbReference type="Proteomes" id="UP000267081"/>
    </source>
</evidence>
<feature type="transmembrane region" description="Helical" evidence="1">
    <location>
        <begin position="44"/>
        <end position="65"/>
    </location>
</feature>
<name>A0A3R9E4M8_9PSEU</name>
<sequence>MLKSFLGWLRDYVVYTGIVGLVEGVLGILAFGGLLSALLGNTAIKAGAIVAVLLGVIGLYVLLIANRVEWRSRTELDRRLLQYYCSVLKERHGHSWRIASWVESAAVRANGDASEVITVRAVVECDLLDFFAIRTGAGWHQSEKARRKVKINVKSLEVDGIGGTRRDATSTWLNDDRLEVIAHFGSPARRGDEIVMVIEKEWPGKCAPLMRDRQPDEFALTFACVADYLEYAVQLPEGSDVACDAIGLVKGEHDYTLAVRRNGVGPTEVSLVVRNIPPRVRVGMRLDLKKPR</sequence>
<dbReference type="AlphaFoldDB" id="A0A3R9E4M8"/>
<dbReference type="Proteomes" id="UP000267081">
    <property type="component" value="Unassembled WGS sequence"/>
</dbReference>
<evidence type="ECO:0000313" key="2">
    <source>
        <dbReference type="EMBL" id="RSD19802.1"/>
    </source>
</evidence>
<keyword evidence="3" id="KW-1185">Reference proteome</keyword>
<keyword evidence="1" id="KW-1133">Transmembrane helix</keyword>
<dbReference type="OrthoDB" id="3676177at2"/>
<proteinExistence type="predicted"/>
<reference evidence="2 3" key="1">
    <citation type="submission" date="2018-12" db="EMBL/GenBank/DDBJ databases">
        <title>Amycolatopsis eburnea sp. nov. actinomycete associate with arbuscular mycorrhiza fungal spore.</title>
        <authorList>
            <person name="Lumyong S."/>
            <person name="Chaiya L."/>
        </authorList>
    </citation>
    <scope>NUCLEOTIDE SEQUENCE [LARGE SCALE GENOMIC DNA]</scope>
    <source>
        <strain evidence="2 3">GLM-1</strain>
    </source>
</reference>
<evidence type="ECO:0000256" key="1">
    <source>
        <dbReference type="SAM" id="Phobius"/>
    </source>
</evidence>
<gene>
    <name evidence="2" type="ORF">EIY87_16245</name>
</gene>
<keyword evidence="1" id="KW-0812">Transmembrane</keyword>
<comment type="caution">
    <text evidence="2">The sequence shown here is derived from an EMBL/GenBank/DDBJ whole genome shotgun (WGS) entry which is preliminary data.</text>
</comment>
<feature type="transmembrane region" description="Helical" evidence="1">
    <location>
        <begin position="12"/>
        <end position="38"/>
    </location>
</feature>
<organism evidence="2 3">
    <name type="scientific">Amycolatopsis eburnea</name>
    <dbReference type="NCBI Taxonomy" id="2267691"/>
    <lineage>
        <taxon>Bacteria</taxon>
        <taxon>Bacillati</taxon>
        <taxon>Actinomycetota</taxon>
        <taxon>Actinomycetes</taxon>
        <taxon>Pseudonocardiales</taxon>
        <taxon>Pseudonocardiaceae</taxon>
        <taxon>Amycolatopsis</taxon>
    </lineage>
</organism>
<keyword evidence="1" id="KW-0472">Membrane</keyword>
<protein>
    <submittedName>
        <fullName evidence="2">Uncharacterized protein</fullName>
    </submittedName>
</protein>
<accession>A0A3R9E4M8</accession>